<feature type="compositionally biased region" description="Basic and acidic residues" evidence="1">
    <location>
        <begin position="660"/>
        <end position="671"/>
    </location>
</feature>
<feature type="compositionally biased region" description="Low complexity" evidence="1">
    <location>
        <begin position="271"/>
        <end position="284"/>
    </location>
</feature>
<dbReference type="Pfam" id="PF00855">
    <property type="entry name" value="PWWP"/>
    <property type="match status" value="1"/>
</dbReference>
<feature type="compositionally biased region" description="Low complexity" evidence="1">
    <location>
        <begin position="2058"/>
        <end position="2067"/>
    </location>
</feature>
<feature type="compositionally biased region" description="Basic and acidic residues" evidence="1">
    <location>
        <begin position="636"/>
        <end position="647"/>
    </location>
</feature>
<reference evidence="3 4" key="1">
    <citation type="submission" date="2021-06" db="EMBL/GenBank/DDBJ databases">
        <title>A haploid diamondback moth (Plutella xylostella L.) genome assembly resolves 31 chromosomes and identifies a diamide resistance mutation.</title>
        <authorList>
            <person name="Ward C.M."/>
            <person name="Perry K.D."/>
            <person name="Baker G."/>
            <person name="Powis K."/>
            <person name="Heckel D.G."/>
            <person name="Baxter S.W."/>
        </authorList>
    </citation>
    <scope>NUCLEOTIDE SEQUENCE [LARGE SCALE GENOMIC DNA]</scope>
    <source>
        <strain evidence="3 4">LV</strain>
        <tissue evidence="3">Single pupa</tissue>
    </source>
</reference>
<feature type="compositionally biased region" description="Basic and acidic residues" evidence="1">
    <location>
        <begin position="293"/>
        <end position="327"/>
    </location>
</feature>
<feature type="compositionally biased region" description="Low complexity" evidence="1">
    <location>
        <begin position="200"/>
        <end position="213"/>
    </location>
</feature>
<feature type="region of interest" description="Disordered" evidence="1">
    <location>
        <begin position="1702"/>
        <end position="1723"/>
    </location>
</feature>
<feature type="region of interest" description="Disordered" evidence="1">
    <location>
        <begin position="2055"/>
        <end position="2110"/>
    </location>
</feature>
<feature type="compositionally biased region" description="Pro residues" evidence="1">
    <location>
        <begin position="1708"/>
        <end position="1720"/>
    </location>
</feature>
<feature type="region of interest" description="Disordered" evidence="1">
    <location>
        <begin position="254"/>
        <end position="513"/>
    </location>
</feature>
<dbReference type="SUPFAM" id="SSF63748">
    <property type="entry name" value="Tudor/PWWP/MBT"/>
    <property type="match status" value="1"/>
</dbReference>
<proteinExistence type="predicted"/>
<feature type="compositionally biased region" description="Low complexity" evidence="1">
    <location>
        <begin position="780"/>
        <end position="795"/>
    </location>
</feature>
<accession>A0ABQ7Q638</accession>
<feature type="domain" description="PWWP" evidence="2">
    <location>
        <begin position="13"/>
        <end position="83"/>
    </location>
</feature>
<organism evidence="3 4">
    <name type="scientific">Plutella xylostella</name>
    <name type="common">Diamondback moth</name>
    <name type="synonym">Plutella maculipennis</name>
    <dbReference type="NCBI Taxonomy" id="51655"/>
    <lineage>
        <taxon>Eukaryota</taxon>
        <taxon>Metazoa</taxon>
        <taxon>Ecdysozoa</taxon>
        <taxon>Arthropoda</taxon>
        <taxon>Hexapoda</taxon>
        <taxon>Insecta</taxon>
        <taxon>Pterygota</taxon>
        <taxon>Neoptera</taxon>
        <taxon>Endopterygota</taxon>
        <taxon>Lepidoptera</taxon>
        <taxon>Glossata</taxon>
        <taxon>Ditrysia</taxon>
        <taxon>Yponomeutoidea</taxon>
        <taxon>Plutellidae</taxon>
        <taxon>Plutella</taxon>
    </lineage>
</organism>
<feature type="region of interest" description="Disordered" evidence="1">
    <location>
        <begin position="633"/>
        <end position="815"/>
    </location>
</feature>
<feature type="region of interest" description="Disordered" evidence="1">
    <location>
        <begin position="1824"/>
        <end position="1843"/>
    </location>
</feature>
<evidence type="ECO:0000259" key="2">
    <source>
        <dbReference type="Pfam" id="PF00855"/>
    </source>
</evidence>
<dbReference type="Proteomes" id="UP000823941">
    <property type="component" value="Chromosome 21"/>
</dbReference>
<feature type="region of interest" description="Disordered" evidence="1">
    <location>
        <begin position="129"/>
        <end position="164"/>
    </location>
</feature>
<feature type="compositionally biased region" description="Pro residues" evidence="1">
    <location>
        <begin position="1828"/>
        <end position="1842"/>
    </location>
</feature>
<name>A0ABQ7Q638_PLUXY</name>
<feature type="compositionally biased region" description="Acidic residues" evidence="1">
    <location>
        <begin position="688"/>
        <end position="700"/>
    </location>
</feature>
<evidence type="ECO:0000313" key="3">
    <source>
        <dbReference type="EMBL" id="KAG7300184.1"/>
    </source>
</evidence>
<dbReference type="InterPro" id="IPR000313">
    <property type="entry name" value="PWWP_dom"/>
</dbReference>
<protein>
    <recommendedName>
        <fullName evidence="2">PWWP domain-containing protein</fullName>
    </recommendedName>
</protein>
<feature type="compositionally biased region" description="Basic and acidic residues" evidence="1">
    <location>
        <begin position="480"/>
        <end position="500"/>
    </location>
</feature>
<feature type="compositionally biased region" description="Acidic residues" evidence="1">
    <location>
        <begin position="765"/>
        <end position="779"/>
    </location>
</feature>
<dbReference type="EMBL" id="JAHIBW010000021">
    <property type="protein sequence ID" value="KAG7300184.1"/>
    <property type="molecule type" value="Genomic_DNA"/>
</dbReference>
<gene>
    <name evidence="3" type="ORF">JYU34_015733</name>
</gene>
<keyword evidence="4" id="KW-1185">Reference proteome</keyword>
<comment type="caution">
    <text evidence="3">The sequence shown here is derived from an EMBL/GenBank/DDBJ whole genome shotgun (WGS) entry which is preliminary data.</text>
</comment>
<feature type="compositionally biased region" description="Polar residues" evidence="1">
    <location>
        <begin position="542"/>
        <end position="551"/>
    </location>
</feature>
<dbReference type="Gene3D" id="2.30.30.140">
    <property type="match status" value="1"/>
</dbReference>
<feature type="region of interest" description="Disordered" evidence="1">
    <location>
        <begin position="538"/>
        <end position="564"/>
    </location>
</feature>
<evidence type="ECO:0000256" key="1">
    <source>
        <dbReference type="SAM" id="MobiDB-lite"/>
    </source>
</evidence>
<sequence length="2110" mass="228756">MCEQTEIQYLDSEVVWVKLGSCWWPGEVVGAEKLPPDVLPSFRKPPIAVVKFFQEDTFEYVKNINAIYKYNCSRKDEFIKKGLDMFRSKKGNMEKFPEDVVRAEAATGGDEDILSRDEFQETKKESYAGLFGDTPKKTPTAVGKRGRGAKLNSPQVFTPTRKVSKGNSDYKVHILLQGSKTPAPEPAPSTSAPAPPAPADTPAAPAADSTPKPISTPLNTTPLASSAAGIYACPACNFSTSRLNVMILHNKSHSHTFSSYTPTPVRKKPAAKPTPKSTPTTSKTPKVRRPKKEKTDKEPKKPKGQKRSAEDESGGENKKTKTDEEIKSSLLADWDEESADEADGASPAQAAESPAAGVAAESPPAAVPADLPRAHVPGESSSCDEKKPDAVEPDAPESDSKYDFCEDEPDWPEEADAGRKIPRVKNPKRKEDTKSLSIDEDDMAKEVAELLSKTTVPELPSAPEPLKVEENFPEPSVVKSPDKQVDVSDEPAKSAEKSPEKPPTIFKTKTFFRSRHSRSQDAIGKYVAEQLNAAAVERMNTDSDINGSEVASSPEARDSPPVESVKVARLAPKIQLKKMKAEYAQLAEKDKINADYISSVLSSIEAEDKNNAPVVASANVISVPSASVSYPPVQEIKNDEVDNRDITESPMIECEEETERNEAVENNKPELSEVVISNDPEIERNNDPEEERSDVPEDEGSNFPQVERSDVPEVERSEVPEVENREISEHEKEIISEITINEHSEPATCEGVDQDNSQDKQRYEEIEEEQQYSIEEVESYETPTVENNTNPEVNNDVTSNEQPLDNYELKENEQSVVEETISVEEAMERIENEAAKAQPELKTPNLYMNESTASAVDALLSVSREADQMTKNISDDPPEDLFEDDKVDNLIVDSNNIGDSTYIGDSNGIEHNLNNGNVEEEVQEATESQVEEETVITEDTNVPVETYSNGDNQININEFSEQMEIDDSNIATEVITESVVESVPSESDLQVAEALMNLPSTAINSKVVSDAENNAQPISFESQEPEHEVTSGDSLLKVNTKYDTPMETDQMLVPQPETDISEEIQTSVEEVVEDVQPRYETDQEKCENLFAAQSLVQMSEAFDRKMKNASETKVTIGGKIITTKTDKPCVSIDTQNTVEEKVAMLSEANKSDANTNKTTKFETTSSKLLKMLEEPCGPKVISNKLITTKQIVSVQNKEKILNLDVALSPLKSKPQQSPKQKIIIRRTAPAKTIINNFSEANRAEKIVLSRSNKPTVDGKSVQTYTIQATADTPTDGNTIIIQQQKLRKVNTPPKLQKIKPQTSLVAITSESKPVAQVTSTEDALFDINSMPIVLSDDILTPENIEKMPMVMSDGNIVAQPAPARVQTPVKTKVTVAETEKKIITMPAKKPEIKTIVMNPTSSLANEGKQGTTPNILSKSSKMRGPKPMLVIDKATGKQKIIMTKAEPTKAIKEISQTSKVQSVGQAAGKTEKFILLPSSGAARQGRTQKIVIDPHSGKAHVLVAKSSEPPADTKPVSAKLLPAAPDAAPGGTVMIITNAQGTQSRIVLTPEHEKLLFPNKQQNTTNKQPANMTQLKAITQRVTQTTTAVQKTQIVTNVQKTVTAPKPQTIVSAVTHAPAKTTRIVAKQKPTNAIITSKGQLIVGGRQLTPAPLAAAKRLVAEHKKPVQKAGAEPLIFLQQKNGTVMQLTAAQFEHLQRTGQIVQKSPAPAPAAPAAPAPAPRDNKLLVQKSVTITSNEQVLPLMQKQKMRALRPAGSPAPAKKMKKEVLIAPAKEIVLTPAPAPAIPPLAPISSQPPTQLVVTPAPAAYSELQNIEELLPSTAISRAPPAPAPAPAPEPAPAEPAALADGQLLAVPGEHFGALPGSFYLCVEENGQFTPIDNRPLVLENNQLVPMPEPAPERRDILEAALANSDVFHEPPRDDAPAFRELNAAVSGHCRVSETSTTLHQPIMTPAELPSHAEELAAPASLEAGLAVIGVTPPAVPTTLELPITVTDPRIAPRAAPALGGPYAPPPDLYAEEEAAAPISMPLLTDEDEGARSMPSMPILTDDLMERTTASSADSPASLDARDDDDWSRRLRTPGSDASADSAEIPLQPHIQISGAEITHTS</sequence>
<feature type="compositionally biased region" description="Basic and acidic residues" evidence="1">
    <location>
        <begin position="707"/>
        <end position="745"/>
    </location>
</feature>
<feature type="region of interest" description="Disordered" evidence="1">
    <location>
        <begin position="1402"/>
        <end position="1423"/>
    </location>
</feature>
<feature type="compositionally biased region" description="Pro residues" evidence="1">
    <location>
        <begin position="183"/>
        <end position="199"/>
    </location>
</feature>
<feature type="region of interest" description="Disordered" evidence="1">
    <location>
        <begin position="179"/>
        <end position="218"/>
    </location>
</feature>
<feature type="compositionally biased region" description="Polar residues" evidence="1">
    <location>
        <begin position="1402"/>
        <end position="1419"/>
    </location>
</feature>
<feature type="compositionally biased region" description="Low complexity" evidence="1">
    <location>
        <begin position="344"/>
        <end position="369"/>
    </location>
</feature>
<evidence type="ECO:0000313" key="4">
    <source>
        <dbReference type="Proteomes" id="UP000823941"/>
    </source>
</evidence>
<feature type="compositionally biased region" description="Acidic residues" evidence="1">
    <location>
        <begin position="333"/>
        <end position="343"/>
    </location>
</feature>
<feature type="compositionally biased region" description="Acidic residues" evidence="1">
    <location>
        <begin position="405"/>
        <end position="415"/>
    </location>
</feature>